<evidence type="ECO:0000313" key="3">
    <source>
        <dbReference type="Proteomes" id="UP000267003"/>
    </source>
</evidence>
<accession>A0A3A8QCV8</accession>
<dbReference type="EMBL" id="RAWK01000093">
    <property type="protein sequence ID" value="RKH65421.1"/>
    <property type="molecule type" value="Genomic_DNA"/>
</dbReference>
<name>A0A3A8QCV8_9BACT</name>
<sequence>MVLAHRVCEEAGTPRRRGCRRNGMGLRHGLYALGMACGLLGLGCQKQEPQTVPMDVPAAPPPVNTVPREGPAATAPVVHQVLDVKAGGPAGAAPDAGGESVAGSAAWTTATVQKPRGEPPSITLRSVRTGAHADYDRTVFEFDGPRLPGYQLGYVKTPVQQCGSGNDVTPAGQAALEVRFTLARAHDDKGQATVAQRTLKPALPSVLELERLCDFEGEVTWVLGTARQAPFRVLELTNPTRLVLDVQHGGGGQ</sequence>
<dbReference type="OrthoDB" id="3393679at2"/>
<comment type="caution">
    <text evidence="2">The sequence shown here is derived from an EMBL/GenBank/DDBJ whole genome shotgun (WGS) entry which is preliminary data.</text>
</comment>
<keyword evidence="3" id="KW-1185">Reference proteome</keyword>
<reference evidence="3" key="1">
    <citation type="submission" date="2018-09" db="EMBL/GenBank/DDBJ databases">
        <authorList>
            <person name="Livingstone P.G."/>
            <person name="Whitworth D.E."/>
        </authorList>
    </citation>
    <scope>NUCLEOTIDE SEQUENCE [LARGE SCALE GENOMIC DNA]</scope>
    <source>
        <strain evidence="3">AB050A</strain>
    </source>
</reference>
<proteinExistence type="predicted"/>
<dbReference type="InterPro" id="IPR056303">
    <property type="entry name" value="AMIN-like"/>
</dbReference>
<organism evidence="2 3">
    <name type="scientific">Corallococcus aberystwythensis</name>
    <dbReference type="NCBI Taxonomy" id="2316722"/>
    <lineage>
        <taxon>Bacteria</taxon>
        <taxon>Pseudomonadati</taxon>
        <taxon>Myxococcota</taxon>
        <taxon>Myxococcia</taxon>
        <taxon>Myxococcales</taxon>
        <taxon>Cystobacterineae</taxon>
        <taxon>Myxococcaceae</taxon>
        <taxon>Corallococcus</taxon>
    </lineage>
</organism>
<dbReference type="AlphaFoldDB" id="A0A3A8QCV8"/>
<gene>
    <name evidence="2" type="ORF">D7W81_17060</name>
</gene>
<evidence type="ECO:0000259" key="1">
    <source>
        <dbReference type="Pfam" id="PF24837"/>
    </source>
</evidence>
<feature type="domain" description="AMIN-like" evidence="1">
    <location>
        <begin position="123"/>
        <end position="248"/>
    </location>
</feature>
<dbReference type="Pfam" id="PF24837">
    <property type="entry name" value="AMIN-like"/>
    <property type="match status" value="1"/>
</dbReference>
<evidence type="ECO:0000313" key="2">
    <source>
        <dbReference type="EMBL" id="RKH65421.1"/>
    </source>
</evidence>
<protein>
    <recommendedName>
        <fullName evidence="1">AMIN-like domain-containing protein</fullName>
    </recommendedName>
</protein>
<dbReference type="Proteomes" id="UP000267003">
    <property type="component" value="Unassembled WGS sequence"/>
</dbReference>